<evidence type="ECO:0000256" key="9">
    <source>
        <dbReference type="ARBA" id="ARBA00066675"/>
    </source>
</evidence>
<evidence type="ECO:0000256" key="8">
    <source>
        <dbReference type="ARBA" id="ARBA00050239"/>
    </source>
</evidence>
<dbReference type="EC" id="3.4.13.21" evidence="9"/>
<comment type="caution">
    <text evidence="12">The sequence shown here is derived from an EMBL/GenBank/DDBJ whole genome shotgun (WGS) entry which is preliminary data.</text>
</comment>
<reference evidence="12 13" key="1">
    <citation type="submission" date="2019-06" db="EMBL/GenBank/DDBJ databases">
        <title>Whole genome shotgun sequence of Streptomyces cacaoi subsp. cacaoi NBRC 12748.</title>
        <authorList>
            <person name="Hosoyama A."/>
            <person name="Uohara A."/>
            <person name="Ohji S."/>
            <person name="Ichikawa N."/>
        </authorList>
    </citation>
    <scope>NUCLEOTIDE SEQUENCE [LARGE SCALE GENOMIC DNA]</scope>
    <source>
        <strain evidence="12 13">NBRC 12748</strain>
    </source>
</reference>
<evidence type="ECO:0000256" key="1">
    <source>
        <dbReference type="ARBA" id="ARBA00004496"/>
    </source>
</evidence>
<dbReference type="PANTHER" id="PTHR20842">
    <property type="entry name" value="PROTEASE S51 ALPHA-ASPARTYL DIPEPTIDASE"/>
    <property type="match status" value="1"/>
</dbReference>
<evidence type="ECO:0000256" key="7">
    <source>
        <dbReference type="ARBA" id="ARBA00022997"/>
    </source>
</evidence>
<evidence type="ECO:0000256" key="10">
    <source>
        <dbReference type="ARBA" id="ARBA00075877"/>
    </source>
</evidence>
<dbReference type="GO" id="GO:0008236">
    <property type="term" value="F:serine-type peptidase activity"/>
    <property type="evidence" value="ECO:0007669"/>
    <property type="project" value="UniProtKB-KW"/>
</dbReference>
<comment type="similarity">
    <text evidence="2">Belongs to the peptidase S51 family.</text>
</comment>
<evidence type="ECO:0000256" key="2">
    <source>
        <dbReference type="ARBA" id="ARBA00006534"/>
    </source>
</evidence>
<evidence type="ECO:0000313" key="13">
    <source>
        <dbReference type="Proteomes" id="UP000319210"/>
    </source>
</evidence>
<comment type="catalytic activity">
    <reaction evidence="8">
        <text>Dipeptidase E catalyzes the hydrolysis of dipeptides Asp-|-Xaa. It does not act on peptides with N-terminal Glu, Asn or Gln, nor does it cleave isoaspartyl peptides.</text>
        <dbReference type="EC" id="3.4.13.21"/>
    </reaction>
</comment>
<proteinExistence type="inferred from homology"/>
<keyword evidence="13" id="KW-1185">Reference proteome</keyword>
<keyword evidence="3" id="KW-0963">Cytoplasm</keyword>
<dbReference type="EMBL" id="BJMM01000087">
    <property type="protein sequence ID" value="GEB54174.1"/>
    <property type="molecule type" value="Genomic_DNA"/>
</dbReference>
<dbReference type="NCBIfam" id="NF003642">
    <property type="entry name" value="PRK05282.1"/>
    <property type="match status" value="1"/>
</dbReference>
<feature type="region of interest" description="Disordered" evidence="11">
    <location>
        <begin position="232"/>
        <end position="255"/>
    </location>
</feature>
<dbReference type="Gene3D" id="3.40.50.880">
    <property type="match status" value="1"/>
</dbReference>
<accession>A0A4Y3R9I5</accession>
<organism evidence="12 13">
    <name type="scientific">Streptomyces cacaoi</name>
    <dbReference type="NCBI Taxonomy" id="1898"/>
    <lineage>
        <taxon>Bacteria</taxon>
        <taxon>Bacillati</taxon>
        <taxon>Actinomycetota</taxon>
        <taxon>Actinomycetes</taxon>
        <taxon>Kitasatosporales</taxon>
        <taxon>Streptomycetaceae</taxon>
        <taxon>Streptomyces</taxon>
    </lineage>
</organism>
<dbReference type="FunFam" id="3.40.50.880:FF:000007">
    <property type="entry name" value="Peptidase E"/>
    <property type="match status" value="1"/>
</dbReference>
<evidence type="ECO:0000256" key="4">
    <source>
        <dbReference type="ARBA" id="ARBA00022670"/>
    </source>
</evidence>
<dbReference type="Proteomes" id="UP000319210">
    <property type="component" value="Unassembled WGS sequence"/>
</dbReference>
<name>A0A4Y3R9I5_STRCI</name>
<evidence type="ECO:0000313" key="12">
    <source>
        <dbReference type="EMBL" id="GEB54174.1"/>
    </source>
</evidence>
<dbReference type="GO" id="GO:0006508">
    <property type="term" value="P:proteolysis"/>
    <property type="evidence" value="ECO:0007669"/>
    <property type="project" value="UniProtKB-KW"/>
</dbReference>
<dbReference type="GO" id="GO:0005737">
    <property type="term" value="C:cytoplasm"/>
    <property type="evidence" value="ECO:0007669"/>
    <property type="project" value="UniProtKB-SubCell"/>
</dbReference>
<keyword evidence="7" id="KW-0224">Dipeptidase</keyword>
<dbReference type="InterPro" id="IPR029062">
    <property type="entry name" value="Class_I_gatase-like"/>
</dbReference>
<evidence type="ECO:0000256" key="5">
    <source>
        <dbReference type="ARBA" id="ARBA00022801"/>
    </source>
</evidence>
<dbReference type="AlphaFoldDB" id="A0A4Y3R9I5"/>
<dbReference type="SUPFAM" id="SSF52317">
    <property type="entry name" value="Class I glutamine amidotransferase-like"/>
    <property type="match status" value="1"/>
</dbReference>
<keyword evidence="5" id="KW-0378">Hydrolase</keyword>
<evidence type="ECO:0000256" key="11">
    <source>
        <dbReference type="SAM" id="MobiDB-lite"/>
    </source>
</evidence>
<dbReference type="PANTHER" id="PTHR20842:SF0">
    <property type="entry name" value="ALPHA-ASPARTYL DIPEPTIDASE"/>
    <property type="match status" value="1"/>
</dbReference>
<dbReference type="InterPro" id="IPR005320">
    <property type="entry name" value="Peptidase_S51"/>
</dbReference>
<sequence>MNTPANTPASHAMKLLLLSNSSAPGRTYLDHARDAIAAHLTGVDELLFVPYALADHDGYTAKVAAFMDELGIRVRGAHTADDPRTLVEAAQAVFIGGGNSFRLLKSLQERGLVEAVAARVRAGVPYMGSSAGTNMACPTLRTTNDMPIVQPASFASLGLVPFQINPHYLDPSPDSAHMGETREERLEQFLEENDVPVLGLREGTWLRRDGDTLTLDGVPSGARLFRAGAEPVEHTPGADLSELLATEPRFDSRTA</sequence>
<dbReference type="CDD" id="cd03146">
    <property type="entry name" value="GAT1_Peptidase_E"/>
    <property type="match status" value="1"/>
</dbReference>
<keyword evidence="4" id="KW-0645">Protease</keyword>
<evidence type="ECO:0000256" key="3">
    <source>
        <dbReference type="ARBA" id="ARBA00022490"/>
    </source>
</evidence>
<comment type="subcellular location">
    <subcellularLocation>
        <location evidence="1">Cytoplasm</location>
    </subcellularLocation>
</comment>
<gene>
    <name evidence="12" type="primary">pepE</name>
    <name evidence="12" type="ORF">SCA03_67250</name>
</gene>
<keyword evidence="6" id="KW-0720">Serine protease</keyword>
<dbReference type="GO" id="GO:0016805">
    <property type="term" value="F:dipeptidase activity"/>
    <property type="evidence" value="ECO:0007669"/>
    <property type="project" value="UniProtKB-KW"/>
</dbReference>
<dbReference type="Pfam" id="PF03575">
    <property type="entry name" value="Peptidase_S51"/>
    <property type="match status" value="1"/>
</dbReference>
<evidence type="ECO:0000256" key="6">
    <source>
        <dbReference type="ARBA" id="ARBA00022825"/>
    </source>
</evidence>
<protein>
    <recommendedName>
        <fullName evidence="9">dipeptidase E</fullName>
        <ecNumber evidence="9">3.4.13.21</ecNumber>
    </recommendedName>
    <alternativeName>
        <fullName evidence="10">Asp-specific dipeptidase</fullName>
    </alternativeName>
</protein>